<comment type="catalytic activity">
    <reaction evidence="7 8">
        <text>L-histidinol phosphate + H2O = L-histidinol + phosphate</text>
        <dbReference type="Rhea" id="RHEA:14465"/>
        <dbReference type="ChEBI" id="CHEBI:15377"/>
        <dbReference type="ChEBI" id="CHEBI:43474"/>
        <dbReference type="ChEBI" id="CHEBI:57699"/>
        <dbReference type="ChEBI" id="CHEBI:57980"/>
        <dbReference type="EC" id="3.1.3.15"/>
    </reaction>
</comment>
<evidence type="ECO:0000256" key="3">
    <source>
        <dbReference type="ARBA" id="ARBA00013085"/>
    </source>
</evidence>
<comment type="similarity">
    <text evidence="2 8">Belongs to the PHP hydrolase family. HisK subfamily.</text>
</comment>
<dbReference type="SUPFAM" id="SSF89550">
    <property type="entry name" value="PHP domain-like"/>
    <property type="match status" value="1"/>
</dbReference>
<dbReference type="Proteomes" id="UP000178449">
    <property type="component" value="Unassembled WGS sequence"/>
</dbReference>
<accession>A0A1F6GAA1</accession>
<dbReference type="CDD" id="cd12110">
    <property type="entry name" value="PHP_HisPPase_Hisj_like"/>
    <property type="match status" value="1"/>
</dbReference>
<keyword evidence="4 8" id="KW-0028">Amino-acid biosynthesis</keyword>
<evidence type="ECO:0000313" key="11">
    <source>
        <dbReference type="Proteomes" id="UP000178449"/>
    </source>
</evidence>
<evidence type="ECO:0000259" key="9">
    <source>
        <dbReference type="Pfam" id="PF02811"/>
    </source>
</evidence>
<keyword evidence="6 8" id="KW-0368">Histidine biosynthesis</keyword>
<evidence type="ECO:0000256" key="2">
    <source>
        <dbReference type="ARBA" id="ARBA00009152"/>
    </source>
</evidence>
<dbReference type="GO" id="GO:0000105">
    <property type="term" value="P:L-histidine biosynthetic process"/>
    <property type="evidence" value="ECO:0007669"/>
    <property type="project" value="UniProtKB-UniRule"/>
</dbReference>
<comment type="caution">
    <text evidence="10">The sequence shown here is derived from an EMBL/GenBank/DDBJ whole genome shotgun (WGS) entry which is preliminary data.</text>
</comment>
<dbReference type="InterPro" id="IPR016195">
    <property type="entry name" value="Pol/histidinol_Pase-like"/>
</dbReference>
<dbReference type="EMBL" id="MFNE01000028">
    <property type="protein sequence ID" value="OGG95038.1"/>
    <property type="molecule type" value="Genomic_DNA"/>
</dbReference>
<name>A0A1F6GAA1_9PROT</name>
<evidence type="ECO:0000256" key="6">
    <source>
        <dbReference type="ARBA" id="ARBA00023102"/>
    </source>
</evidence>
<reference evidence="10 11" key="1">
    <citation type="journal article" date="2016" name="Nat. Commun.">
        <title>Thousands of microbial genomes shed light on interconnected biogeochemical processes in an aquifer system.</title>
        <authorList>
            <person name="Anantharaman K."/>
            <person name="Brown C.T."/>
            <person name="Hug L.A."/>
            <person name="Sharon I."/>
            <person name="Castelle C.J."/>
            <person name="Probst A.J."/>
            <person name="Thomas B.C."/>
            <person name="Singh A."/>
            <person name="Wilkins M.J."/>
            <person name="Karaoz U."/>
            <person name="Brodie E.L."/>
            <person name="Williams K.H."/>
            <person name="Hubbard S.S."/>
            <person name="Banfield J.F."/>
        </authorList>
    </citation>
    <scope>NUCLEOTIDE SEQUENCE [LARGE SCALE GENOMIC DNA]</scope>
</reference>
<dbReference type="InterPro" id="IPR010140">
    <property type="entry name" value="Histidinol_P_phosphatase_HisJ"/>
</dbReference>
<dbReference type="GO" id="GO:0004401">
    <property type="term" value="F:histidinol-phosphatase activity"/>
    <property type="evidence" value="ECO:0007669"/>
    <property type="project" value="UniProtKB-UniRule"/>
</dbReference>
<dbReference type="GO" id="GO:0005737">
    <property type="term" value="C:cytoplasm"/>
    <property type="evidence" value="ECO:0007669"/>
    <property type="project" value="TreeGrafter"/>
</dbReference>
<dbReference type="Pfam" id="PF02811">
    <property type="entry name" value="PHP"/>
    <property type="match status" value="1"/>
</dbReference>
<evidence type="ECO:0000256" key="4">
    <source>
        <dbReference type="ARBA" id="ARBA00022605"/>
    </source>
</evidence>
<organism evidence="10 11">
    <name type="scientific">Candidatus Lambdaproteobacteria bacterium RIFOXYD2_FULL_50_16</name>
    <dbReference type="NCBI Taxonomy" id="1817772"/>
    <lineage>
        <taxon>Bacteria</taxon>
        <taxon>Pseudomonadati</taxon>
        <taxon>Pseudomonadota</taxon>
        <taxon>Candidatus Lambdaproteobacteria</taxon>
    </lineage>
</organism>
<evidence type="ECO:0000256" key="7">
    <source>
        <dbReference type="ARBA" id="ARBA00049158"/>
    </source>
</evidence>
<feature type="domain" description="PHP" evidence="9">
    <location>
        <begin position="4"/>
        <end position="188"/>
    </location>
</feature>
<dbReference type="Gene3D" id="3.20.20.140">
    <property type="entry name" value="Metal-dependent hydrolases"/>
    <property type="match status" value="1"/>
</dbReference>
<dbReference type="EC" id="3.1.3.15" evidence="3 8"/>
<protein>
    <recommendedName>
        <fullName evidence="3 8">Histidinol-phosphatase</fullName>
        <shortName evidence="8">HolPase</shortName>
        <ecNumber evidence="3 8">3.1.3.15</ecNumber>
    </recommendedName>
</protein>
<gene>
    <name evidence="10" type="ORF">A2527_12455</name>
</gene>
<evidence type="ECO:0000256" key="8">
    <source>
        <dbReference type="RuleBase" id="RU366003"/>
    </source>
</evidence>
<dbReference type="PANTHER" id="PTHR21039">
    <property type="entry name" value="HISTIDINOL PHOSPHATASE-RELATED"/>
    <property type="match status" value="1"/>
</dbReference>
<dbReference type="UniPathway" id="UPA00031">
    <property type="reaction ID" value="UER00013"/>
</dbReference>
<proteinExistence type="inferred from homology"/>
<comment type="pathway">
    <text evidence="1 8">Amino-acid biosynthesis; L-histidine biosynthesis; L-histidine from 5-phospho-alpha-D-ribose 1-diphosphate: step 8/9.</text>
</comment>
<evidence type="ECO:0000313" key="10">
    <source>
        <dbReference type="EMBL" id="OGG95038.1"/>
    </source>
</evidence>
<keyword evidence="5 8" id="KW-0378">Hydrolase</keyword>
<dbReference type="AlphaFoldDB" id="A0A1F6GAA1"/>
<evidence type="ECO:0000256" key="5">
    <source>
        <dbReference type="ARBA" id="ARBA00022801"/>
    </source>
</evidence>
<evidence type="ECO:0000256" key="1">
    <source>
        <dbReference type="ARBA" id="ARBA00004970"/>
    </source>
</evidence>
<dbReference type="STRING" id="1817772.A2527_12455"/>
<dbReference type="PANTHER" id="PTHR21039:SF0">
    <property type="entry name" value="HISTIDINOL-PHOSPHATASE"/>
    <property type="match status" value="1"/>
</dbReference>
<dbReference type="InterPro" id="IPR004013">
    <property type="entry name" value="PHP_dom"/>
</dbReference>
<sequence>MKQELHNHIYLCRHAVGTPLELARRGQKLGLEVIGISDHAALPDNRWPDIRMSYSELDLYDQLIEDAKKAVPAIRILKGFECEGLPEYFTYYKEELLEKRGFNYLIGSGHYIWLKNQWQSSFSCLNQPQALELYTEQLVGMIESGLFAFIAHPDLFGLCFESWNLRLETAAKAIAQASKAKGVPLEINGNGYWRNPVGGRAPFPWASFWEVVAQVGAPVVINSDAHSPDQLGQNKKQSLALAQNLGLTLWGVQELGLGKSLQAG</sequence>